<comment type="miscellaneous">
    <text evidence="8">In eukaryotes there are cytoplasmic, mitochondrial and chloroplastic isozymes.</text>
</comment>
<evidence type="ECO:0000256" key="7">
    <source>
        <dbReference type="ARBA" id="ARBA00049185"/>
    </source>
</evidence>
<evidence type="ECO:0000313" key="11">
    <source>
        <dbReference type="Proteomes" id="UP000663699"/>
    </source>
</evidence>
<comment type="similarity">
    <text evidence="2">Belongs to the class-I pyridoxal-phosphate-dependent aminotransferase family.</text>
</comment>
<dbReference type="Proteomes" id="UP000663699">
    <property type="component" value="Chromosome 15"/>
</dbReference>
<dbReference type="CDD" id="cd00609">
    <property type="entry name" value="AAT_like"/>
    <property type="match status" value="1"/>
</dbReference>
<evidence type="ECO:0000259" key="9">
    <source>
        <dbReference type="Pfam" id="PF00155"/>
    </source>
</evidence>
<comment type="cofactor">
    <cofactor evidence="1">
        <name>pyridoxal 5'-phosphate</name>
        <dbReference type="ChEBI" id="CHEBI:597326"/>
    </cofactor>
</comment>
<dbReference type="Gene3D" id="3.40.640.10">
    <property type="entry name" value="Type I PLP-dependent aspartate aminotransferase-like (Major domain)"/>
    <property type="match status" value="1"/>
</dbReference>
<evidence type="ECO:0000256" key="8">
    <source>
        <dbReference type="RuleBase" id="RU000480"/>
    </source>
</evidence>
<dbReference type="EC" id="2.6.1.1" evidence="8"/>
<dbReference type="EMBL" id="CP054546">
    <property type="protein sequence ID" value="QSL66886.1"/>
    <property type="molecule type" value="Genomic_DNA"/>
</dbReference>
<name>A0A899G1V6_9ASCO</name>
<evidence type="ECO:0000256" key="1">
    <source>
        <dbReference type="ARBA" id="ARBA00001933"/>
    </source>
</evidence>
<evidence type="ECO:0000313" key="10">
    <source>
        <dbReference type="EMBL" id="QSL66886.1"/>
    </source>
</evidence>
<keyword evidence="5 8" id="KW-0808">Transferase</keyword>
<dbReference type="Gene3D" id="3.90.1150.10">
    <property type="entry name" value="Aspartate Aminotransferase, domain 1"/>
    <property type="match status" value="1"/>
</dbReference>
<comment type="subunit">
    <text evidence="3 8">Homodimer.</text>
</comment>
<feature type="domain" description="Aminotransferase class I/classII large" evidence="9">
    <location>
        <begin position="51"/>
        <end position="417"/>
    </location>
</feature>
<dbReference type="Pfam" id="PF00155">
    <property type="entry name" value="Aminotran_1_2"/>
    <property type="match status" value="1"/>
</dbReference>
<organism evidence="10 11">
    <name type="scientific">Pneumocystis wakefieldiae</name>
    <dbReference type="NCBI Taxonomy" id="38082"/>
    <lineage>
        <taxon>Eukaryota</taxon>
        <taxon>Fungi</taxon>
        <taxon>Dikarya</taxon>
        <taxon>Ascomycota</taxon>
        <taxon>Taphrinomycotina</taxon>
        <taxon>Pneumocystomycetes</taxon>
        <taxon>Pneumocystaceae</taxon>
        <taxon>Pneumocystis</taxon>
    </lineage>
</organism>
<sequence length="436" mass="49534">MIYLLRNFLRSYFSRFRGLAPSSTWAHVKQGPRDPILGINEVFELDKSPLKVNLGVGSYRDDNEKPYVLPSVKEAEKRILFADLNKEYAAITGVSSFLKHASKLLYGDDCKALEEGRISVVQSISGTGALRLGGEFLNRFYSSKKIYLPSPTWGNHVPIFKDSGLEIHYYRYFDKNTIGFDLEGALEDIRAAPKGSIVLFHACAHNPTGVDPTQEQWRLISSAVKSRNHFVFFDMAYQGFASGDLLKDSYALRYFVEEGHNLCVSQSFAKNMGLYGERVGTFSIVCESPEEKERVESQLKILIRPLISNPPIHGARIVAEILGDDQLYNQWLLELKGMADRIISSRKMVRKYLEEEFQSKHDWSHITSQIGMFCYTGLNPQQVKLLTDKYHIYLTNDGRISIAGICSNNVRYVSESIHNVTNWLSLEEIDVICIND</sequence>
<proteinExistence type="inferred from homology"/>
<dbReference type="PANTHER" id="PTHR11879:SF22">
    <property type="entry name" value="ASPARTATE AMINOTRANSFERASE, MITOCHONDRIAL"/>
    <property type="match status" value="1"/>
</dbReference>
<keyword evidence="11" id="KW-1185">Reference proteome</keyword>
<dbReference type="PROSITE" id="PS00105">
    <property type="entry name" value="AA_TRANSFER_CLASS_1"/>
    <property type="match status" value="1"/>
</dbReference>
<dbReference type="PRINTS" id="PR00799">
    <property type="entry name" value="TRANSAMINASE"/>
</dbReference>
<dbReference type="OrthoDB" id="6752799at2759"/>
<dbReference type="GO" id="GO:0030170">
    <property type="term" value="F:pyridoxal phosphate binding"/>
    <property type="evidence" value="ECO:0007669"/>
    <property type="project" value="InterPro"/>
</dbReference>
<evidence type="ECO:0000256" key="4">
    <source>
        <dbReference type="ARBA" id="ARBA00022576"/>
    </source>
</evidence>
<evidence type="ECO:0000256" key="6">
    <source>
        <dbReference type="ARBA" id="ARBA00022898"/>
    </source>
</evidence>
<dbReference type="GO" id="GO:0005739">
    <property type="term" value="C:mitochondrion"/>
    <property type="evidence" value="ECO:0007669"/>
    <property type="project" value="TreeGrafter"/>
</dbReference>
<dbReference type="InterPro" id="IPR015421">
    <property type="entry name" value="PyrdxlP-dep_Trfase_major"/>
</dbReference>
<dbReference type="NCBIfam" id="NF006719">
    <property type="entry name" value="PRK09257.1"/>
    <property type="match status" value="1"/>
</dbReference>
<keyword evidence="6" id="KW-0663">Pyridoxal phosphate</keyword>
<keyword evidence="4 8" id="KW-0032">Aminotransferase</keyword>
<comment type="catalytic activity">
    <reaction evidence="7 8">
        <text>L-aspartate + 2-oxoglutarate = oxaloacetate + L-glutamate</text>
        <dbReference type="Rhea" id="RHEA:21824"/>
        <dbReference type="ChEBI" id="CHEBI:16452"/>
        <dbReference type="ChEBI" id="CHEBI:16810"/>
        <dbReference type="ChEBI" id="CHEBI:29985"/>
        <dbReference type="ChEBI" id="CHEBI:29991"/>
        <dbReference type="EC" id="2.6.1.1"/>
    </reaction>
</comment>
<dbReference type="AlphaFoldDB" id="A0A899G1V6"/>
<dbReference type="SUPFAM" id="SSF53383">
    <property type="entry name" value="PLP-dependent transferases"/>
    <property type="match status" value="1"/>
</dbReference>
<dbReference type="GO" id="GO:0004069">
    <property type="term" value="F:L-aspartate:2-oxoglutarate aminotransferase activity"/>
    <property type="evidence" value="ECO:0007669"/>
    <property type="project" value="UniProtKB-EC"/>
</dbReference>
<dbReference type="InterPro" id="IPR004838">
    <property type="entry name" value="NHTrfase_class1_PyrdxlP-BS"/>
</dbReference>
<dbReference type="PANTHER" id="PTHR11879">
    <property type="entry name" value="ASPARTATE AMINOTRANSFERASE"/>
    <property type="match status" value="1"/>
</dbReference>
<evidence type="ECO:0000256" key="2">
    <source>
        <dbReference type="ARBA" id="ARBA00007441"/>
    </source>
</evidence>
<dbReference type="InterPro" id="IPR015422">
    <property type="entry name" value="PyrdxlP-dep_Trfase_small"/>
</dbReference>
<reference evidence="10" key="1">
    <citation type="submission" date="2020-06" db="EMBL/GenBank/DDBJ databases">
        <title>Genomes of multiple members of Pneumocystis genus reveal paths to human pathogen Pneumocystis jirovecii.</title>
        <authorList>
            <person name="Cisse O.H."/>
            <person name="Ma L."/>
            <person name="Dekker J."/>
            <person name="Khil P."/>
            <person name="Jo J."/>
            <person name="Brenchley J."/>
            <person name="Blair R."/>
            <person name="Pahar B."/>
            <person name="Chabe M."/>
            <person name="Van Rompay K.A."/>
            <person name="Keesler R."/>
            <person name="Sukura A."/>
            <person name="Hirsch V."/>
            <person name="Kutty G."/>
            <person name="Liu Y."/>
            <person name="Peng L."/>
            <person name="Chen J."/>
            <person name="Song J."/>
            <person name="Weissenbacher-Lang C."/>
            <person name="Xu J."/>
            <person name="Upham N.S."/>
            <person name="Stajich J.E."/>
            <person name="Cuomo C.A."/>
            <person name="Cushion M.T."/>
            <person name="Kovacs J.A."/>
        </authorList>
    </citation>
    <scope>NUCLEOTIDE SEQUENCE</scope>
    <source>
        <strain evidence="10">2A</strain>
    </source>
</reference>
<accession>A0A899G1V6</accession>
<dbReference type="InterPro" id="IPR015424">
    <property type="entry name" value="PyrdxlP-dep_Trfase"/>
</dbReference>
<protein>
    <recommendedName>
        <fullName evidence="8">Aspartate aminotransferase</fullName>
        <ecNumber evidence="8">2.6.1.1</ecNumber>
    </recommendedName>
</protein>
<evidence type="ECO:0000256" key="5">
    <source>
        <dbReference type="ARBA" id="ARBA00022679"/>
    </source>
</evidence>
<dbReference type="FunFam" id="3.90.1150.10:FF:000001">
    <property type="entry name" value="Aspartate aminotransferase"/>
    <property type="match status" value="1"/>
</dbReference>
<evidence type="ECO:0000256" key="3">
    <source>
        <dbReference type="ARBA" id="ARBA00011738"/>
    </source>
</evidence>
<dbReference type="GO" id="GO:0006533">
    <property type="term" value="P:L-aspartate catabolic process"/>
    <property type="evidence" value="ECO:0007669"/>
    <property type="project" value="TreeGrafter"/>
</dbReference>
<gene>
    <name evidence="10" type="ORF">MERGE_001273</name>
</gene>
<dbReference type="InterPro" id="IPR000796">
    <property type="entry name" value="Asp_trans"/>
</dbReference>
<dbReference type="InterPro" id="IPR004839">
    <property type="entry name" value="Aminotransferase_I/II_large"/>
</dbReference>
<dbReference type="FunFam" id="3.40.640.10:FF:000064">
    <property type="entry name" value="Aspartate aminotransferase"/>
    <property type="match status" value="1"/>
</dbReference>